<comment type="caution">
    <text evidence="1">The sequence shown here is derived from an EMBL/GenBank/DDBJ whole genome shotgun (WGS) entry which is preliminary data.</text>
</comment>
<name>A0ACC0BTG1_CATRO</name>
<protein>
    <submittedName>
        <fullName evidence="1">Uncharacterized protein</fullName>
    </submittedName>
</protein>
<proteinExistence type="predicted"/>
<gene>
    <name evidence="1" type="ORF">M9H77_06822</name>
</gene>
<evidence type="ECO:0000313" key="1">
    <source>
        <dbReference type="EMBL" id="KAI5675872.1"/>
    </source>
</evidence>
<keyword evidence="2" id="KW-1185">Reference proteome</keyword>
<dbReference type="EMBL" id="CM044702">
    <property type="protein sequence ID" value="KAI5675872.1"/>
    <property type="molecule type" value="Genomic_DNA"/>
</dbReference>
<organism evidence="1 2">
    <name type="scientific">Catharanthus roseus</name>
    <name type="common">Madagascar periwinkle</name>
    <name type="synonym">Vinca rosea</name>
    <dbReference type="NCBI Taxonomy" id="4058"/>
    <lineage>
        <taxon>Eukaryota</taxon>
        <taxon>Viridiplantae</taxon>
        <taxon>Streptophyta</taxon>
        <taxon>Embryophyta</taxon>
        <taxon>Tracheophyta</taxon>
        <taxon>Spermatophyta</taxon>
        <taxon>Magnoliopsida</taxon>
        <taxon>eudicotyledons</taxon>
        <taxon>Gunneridae</taxon>
        <taxon>Pentapetalae</taxon>
        <taxon>asterids</taxon>
        <taxon>lamiids</taxon>
        <taxon>Gentianales</taxon>
        <taxon>Apocynaceae</taxon>
        <taxon>Rauvolfioideae</taxon>
        <taxon>Vinceae</taxon>
        <taxon>Catharanthinae</taxon>
        <taxon>Catharanthus</taxon>
    </lineage>
</organism>
<accession>A0ACC0BTG1</accession>
<reference evidence="2" key="1">
    <citation type="journal article" date="2023" name="Nat. Plants">
        <title>Single-cell RNA sequencing provides a high-resolution roadmap for understanding the multicellular compartmentation of specialized metabolism.</title>
        <authorList>
            <person name="Sun S."/>
            <person name="Shen X."/>
            <person name="Li Y."/>
            <person name="Li Y."/>
            <person name="Wang S."/>
            <person name="Li R."/>
            <person name="Zhang H."/>
            <person name="Shen G."/>
            <person name="Guo B."/>
            <person name="Wei J."/>
            <person name="Xu J."/>
            <person name="St-Pierre B."/>
            <person name="Chen S."/>
            <person name="Sun C."/>
        </authorList>
    </citation>
    <scope>NUCLEOTIDE SEQUENCE [LARGE SCALE GENOMIC DNA]</scope>
</reference>
<sequence>MGRKRRNWKARVKAENFNPNVLVDEPPNKPNRVDEHQWNNLLSFCETSDVKEKKLDRPPPRVELFDACYTDENGERQYDCQNREANGSSDLPRISSQEPNRLAHVAVTSQRLKVNDEVFLMSMFDLI</sequence>
<evidence type="ECO:0000313" key="2">
    <source>
        <dbReference type="Proteomes" id="UP001060085"/>
    </source>
</evidence>
<dbReference type="Proteomes" id="UP001060085">
    <property type="component" value="Linkage Group LG02"/>
</dbReference>